<proteinExistence type="predicted"/>
<evidence type="ECO:0000256" key="6">
    <source>
        <dbReference type="ARBA" id="ARBA00023136"/>
    </source>
</evidence>
<evidence type="ECO:0000256" key="5">
    <source>
        <dbReference type="ARBA" id="ARBA00022989"/>
    </source>
</evidence>
<dbReference type="InterPro" id="IPR036259">
    <property type="entry name" value="MFS_trans_sf"/>
</dbReference>
<feature type="transmembrane region" description="Helical" evidence="7">
    <location>
        <begin position="256"/>
        <end position="276"/>
    </location>
</feature>
<dbReference type="Pfam" id="PF05977">
    <property type="entry name" value="MFS_3"/>
    <property type="match status" value="1"/>
</dbReference>
<sequence>MDTSPLRDSGPFRAAFAARAVSLVGIGLLVVTVPAQTYALSGSSLHVAAVSVVTAAGVFLGALGGGVLADRCERRRTISWARAVAGLCFVALGVNALLPQPSLLVVYLASAVDGAAGGVSSAALMAVSSTLVRRDQLAAAGALIVLTTDVGTVAGPALAGVLLAAGGTAATYFAAAGATAATVLLLRGLGPCPPPPRRDTSGALRAVADGIGFAARHRLARGVLVVGTLAVVLAGPLVLLPAYVEEVLGAGPRTLGLLYAAPAVGAVLASLTSGWTARASGGVAVLAVAVMAAGPLGAGVAGTTVVAALALAVHGAARAVGDVVRFALLQAGIPDAVRGRVSGLWQVQVLAGTAIGSGLAGLLGRWFDPATALVVHGAVGVVAAAVVAVCLRRTWRPPDGRAVQAGEMTTTTGGAR</sequence>
<feature type="domain" description="Major facilitator superfamily (MFS) profile" evidence="8">
    <location>
        <begin position="1"/>
        <end position="395"/>
    </location>
</feature>
<protein>
    <submittedName>
        <fullName evidence="9">Enterobactin transporter EntS</fullName>
    </submittedName>
</protein>
<dbReference type="SUPFAM" id="SSF103473">
    <property type="entry name" value="MFS general substrate transporter"/>
    <property type="match status" value="1"/>
</dbReference>
<dbReference type="InterPro" id="IPR010290">
    <property type="entry name" value="TM_effector"/>
</dbReference>
<name>A0ABV4I0S2_9ACTN</name>
<dbReference type="NCBIfam" id="NF007792">
    <property type="entry name" value="PRK10489.1"/>
    <property type="match status" value="1"/>
</dbReference>
<evidence type="ECO:0000313" key="10">
    <source>
        <dbReference type="Proteomes" id="UP001566476"/>
    </source>
</evidence>
<feature type="transmembrane region" description="Helical" evidence="7">
    <location>
        <begin position="373"/>
        <end position="391"/>
    </location>
</feature>
<feature type="transmembrane region" description="Helical" evidence="7">
    <location>
        <begin position="80"/>
        <end position="98"/>
    </location>
</feature>
<feature type="transmembrane region" description="Helical" evidence="7">
    <location>
        <begin position="45"/>
        <end position="68"/>
    </location>
</feature>
<reference evidence="9 10" key="1">
    <citation type="submission" date="2024-07" db="EMBL/GenBank/DDBJ databases">
        <authorList>
            <person name="Thanompreechachai J."/>
            <person name="Duangmal K."/>
        </authorList>
    </citation>
    <scope>NUCLEOTIDE SEQUENCE [LARGE SCALE GENOMIC DNA]</scope>
    <source>
        <strain evidence="9 10">TBRC 1896</strain>
    </source>
</reference>
<evidence type="ECO:0000256" key="3">
    <source>
        <dbReference type="ARBA" id="ARBA00022475"/>
    </source>
</evidence>
<evidence type="ECO:0000256" key="1">
    <source>
        <dbReference type="ARBA" id="ARBA00004429"/>
    </source>
</evidence>
<dbReference type="EMBL" id="JBGGTQ010000003">
    <property type="protein sequence ID" value="MEZ0492090.1"/>
    <property type="molecule type" value="Genomic_DNA"/>
</dbReference>
<evidence type="ECO:0000259" key="8">
    <source>
        <dbReference type="PROSITE" id="PS50850"/>
    </source>
</evidence>
<dbReference type="RefSeq" id="WP_370718380.1">
    <property type="nucleotide sequence ID" value="NZ_JBGGTQ010000003.1"/>
</dbReference>
<keyword evidence="3" id="KW-1003">Cell membrane</keyword>
<feature type="transmembrane region" description="Helical" evidence="7">
    <location>
        <begin position="12"/>
        <end position="33"/>
    </location>
</feature>
<keyword evidence="2" id="KW-0813">Transport</keyword>
<feature type="transmembrane region" description="Helical" evidence="7">
    <location>
        <begin position="223"/>
        <end position="244"/>
    </location>
</feature>
<dbReference type="CDD" id="cd06173">
    <property type="entry name" value="MFS_MefA_like"/>
    <property type="match status" value="1"/>
</dbReference>
<dbReference type="PANTHER" id="PTHR23513">
    <property type="entry name" value="INTEGRAL MEMBRANE EFFLUX PROTEIN-RELATED"/>
    <property type="match status" value="1"/>
</dbReference>
<evidence type="ECO:0000313" key="9">
    <source>
        <dbReference type="EMBL" id="MEZ0492090.1"/>
    </source>
</evidence>
<dbReference type="PROSITE" id="PS50850">
    <property type="entry name" value="MFS"/>
    <property type="match status" value="1"/>
</dbReference>
<organism evidence="9 10">
    <name type="scientific">Kineococcus mangrovi</name>
    <dbReference type="NCBI Taxonomy" id="1660183"/>
    <lineage>
        <taxon>Bacteria</taxon>
        <taxon>Bacillati</taxon>
        <taxon>Actinomycetota</taxon>
        <taxon>Actinomycetes</taxon>
        <taxon>Kineosporiales</taxon>
        <taxon>Kineosporiaceae</taxon>
        <taxon>Kineococcus</taxon>
    </lineage>
</organism>
<keyword evidence="10" id="KW-1185">Reference proteome</keyword>
<evidence type="ECO:0000256" key="2">
    <source>
        <dbReference type="ARBA" id="ARBA00022448"/>
    </source>
</evidence>
<feature type="transmembrane region" description="Helical" evidence="7">
    <location>
        <begin position="104"/>
        <end position="127"/>
    </location>
</feature>
<dbReference type="PANTHER" id="PTHR23513:SF9">
    <property type="entry name" value="ENTEROBACTIN EXPORTER ENTS"/>
    <property type="match status" value="1"/>
</dbReference>
<evidence type="ECO:0000256" key="7">
    <source>
        <dbReference type="SAM" id="Phobius"/>
    </source>
</evidence>
<gene>
    <name evidence="9" type="primary">entS</name>
    <name evidence="9" type="ORF">AB2L28_07550</name>
</gene>
<keyword evidence="4 7" id="KW-0812">Transmembrane</keyword>
<dbReference type="Proteomes" id="UP001566476">
    <property type="component" value="Unassembled WGS sequence"/>
</dbReference>
<feature type="transmembrane region" description="Helical" evidence="7">
    <location>
        <begin position="169"/>
        <end position="189"/>
    </location>
</feature>
<accession>A0ABV4I0S2</accession>
<evidence type="ECO:0000256" key="4">
    <source>
        <dbReference type="ARBA" id="ARBA00022692"/>
    </source>
</evidence>
<dbReference type="Gene3D" id="1.20.1250.20">
    <property type="entry name" value="MFS general substrate transporter like domains"/>
    <property type="match status" value="1"/>
</dbReference>
<comment type="caution">
    <text evidence="9">The sequence shown here is derived from an EMBL/GenBank/DDBJ whole genome shotgun (WGS) entry which is preliminary data.</text>
</comment>
<comment type="subcellular location">
    <subcellularLocation>
        <location evidence="1">Cell inner membrane</location>
        <topology evidence="1">Multi-pass membrane protein</topology>
    </subcellularLocation>
</comment>
<feature type="transmembrane region" description="Helical" evidence="7">
    <location>
        <begin position="283"/>
        <end position="301"/>
    </location>
</feature>
<keyword evidence="6 7" id="KW-0472">Membrane</keyword>
<dbReference type="InterPro" id="IPR020846">
    <property type="entry name" value="MFS_dom"/>
</dbReference>
<keyword evidence="5 7" id="KW-1133">Transmembrane helix</keyword>
<feature type="transmembrane region" description="Helical" evidence="7">
    <location>
        <begin position="139"/>
        <end position="163"/>
    </location>
</feature>